<dbReference type="RefSeq" id="XP_016841559.1">
    <property type="nucleotide sequence ID" value="XM_016986070.3"/>
</dbReference>
<evidence type="ECO:0000256" key="1">
    <source>
        <dbReference type="ARBA" id="ARBA00022737"/>
    </source>
</evidence>
<accession>A0A7M7M7A9</accession>
<dbReference type="KEGG" id="nvi:107981145"/>
<dbReference type="PROSITE" id="PS50088">
    <property type="entry name" value="ANK_REPEAT"/>
    <property type="match status" value="1"/>
</dbReference>
<dbReference type="PANTHER" id="PTHR24198">
    <property type="entry name" value="ANKYRIN REPEAT AND PROTEIN KINASE DOMAIN-CONTAINING PROTEIN"/>
    <property type="match status" value="1"/>
</dbReference>
<dbReference type="Proteomes" id="UP000002358">
    <property type="component" value="Chromosome 5"/>
</dbReference>
<keyword evidence="5" id="KW-1185">Reference proteome</keyword>
<dbReference type="SMR" id="A0A7M7M7A9"/>
<dbReference type="AlphaFoldDB" id="A0A7M7M7A9"/>
<evidence type="ECO:0000313" key="5">
    <source>
        <dbReference type="Proteomes" id="UP000002358"/>
    </source>
</evidence>
<keyword evidence="1" id="KW-0677">Repeat</keyword>
<dbReference type="PANTHER" id="PTHR24198:SF165">
    <property type="entry name" value="ANKYRIN REPEAT-CONTAINING PROTEIN-RELATED"/>
    <property type="match status" value="1"/>
</dbReference>
<sequence>MQAAVRSGRLKETEMLLKKGASPYSTNGPSRVIHEVGLSAQVNEMVPLLMKYGVDCQTRDAFGWNLMFYLAVNSGTEDVAIDLAKELIEKGVSPCEIRNDVSQPIHMCIWNNKPRLLSLYLDHGADVNAREGFNVFPLYTAVNHCDDPALMLTLLKRGANIDLKTDGGLTALHGLIVNRSIGELSEENSLKKLKILLTLGADMFAVSNSGLTPFESIRSRDMDNPSIKLILKTLALKRARLEPSKTLEEEKFFIEYPELSTYYNNCVEEINKMKSTKFICIGTLYEILTKCPCQMLGSMRYCIFRSRFSTYGISEFPLFAEDLRESFNKATNHYNSVLDQEDLLNEVYYYRLSHLIVRKLAVYNLDCEICEIKKNCERG</sequence>
<dbReference type="SUPFAM" id="SSF48403">
    <property type="entry name" value="Ankyrin repeat"/>
    <property type="match status" value="1"/>
</dbReference>
<protein>
    <recommendedName>
        <fullName evidence="6">Ankyrin repeat protein</fullName>
    </recommendedName>
</protein>
<organism evidence="4 5">
    <name type="scientific">Nasonia vitripennis</name>
    <name type="common">Parasitic wasp</name>
    <dbReference type="NCBI Taxonomy" id="7425"/>
    <lineage>
        <taxon>Eukaryota</taxon>
        <taxon>Metazoa</taxon>
        <taxon>Ecdysozoa</taxon>
        <taxon>Arthropoda</taxon>
        <taxon>Hexapoda</taxon>
        <taxon>Insecta</taxon>
        <taxon>Pterygota</taxon>
        <taxon>Neoptera</taxon>
        <taxon>Endopterygota</taxon>
        <taxon>Hymenoptera</taxon>
        <taxon>Apocrita</taxon>
        <taxon>Proctotrupomorpha</taxon>
        <taxon>Chalcidoidea</taxon>
        <taxon>Pteromalidae</taxon>
        <taxon>Pteromalinae</taxon>
        <taxon>Nasonia</taxon>
    </lineage>
</organism>
<feature type="repeat" description="ANK" evidence="3">
    <location>
        <begin position="100"/>
        <end position="132"/>
    </location>
</feature>
<evidence type="ECO:0008006" key="6">
    <source>
        <dbReference type="Google" id="ProtNLM"/>
    </source>
</evidence>
<dbReference type="Pfam" id="PF13857">
    <property type="entry name" value="Ank_5"/>
    <property type="match status" value="1"/>
</dbReference>
<dbReference type="InParanoid" id="A0A7M7M7A9"/>
<evidence type="ECO:0000256" key="2">
    <source>
        <dbReference type="ARBA" id="ARBA00023043"/>
    </source>
</evidence>
<reference evidence="4" key="1">
    <citation type="submission" date="2021-01" db="UniProtKB">
        <authorList>
            <consortium name="EnsemblMetazoa"/>
        </authorList>
    </citation>
    <scope>IDENTIFICATION</scope>
</reference>
<dbReference type="SMART" id="SM00248">
    <property type="entry name" value="ANK"/>
    <property type="match status" value="4"/>
</dbReference>
<keyword evidence="2 3" id="KW-0040">ANK repeat</keyword>
<dbReference type="InterPro" id="IPR002110">
    <property type="entry name" value="Ankyrin_rpt"/>
</dbReference>
<evidence type="ECO:0000256" key="3">
    <source>
        <dbReference type="PROSITE-ProRule" id="PRU00023"/>
    </source>
</evidence>
<dbReference type="GeneID" id="107981145"/>
<evidence type="ECO:0000313" key="4">
    <source>
        <dbReference type="EnsemblMetazoa" id="XP_016841559"/>
    </source>
</evidence>
<proteinExistence type="predicted"/>
<dbReference type="Gene3D" id="1.25.40.20">
    <property type="entry name" value="Ankyrin repeat-containing domain"/>
    <property type="match status" value="1"/>
</dbReference>
<dbReference type="OrthoDB" id="539213at2759"/>
<dbReference type="InterPro" id="IPR036770">
    <property type="entry name" value="Ankyrin_rpt-contain_sf"/>
</dbReference>
<name>A0A7M7M7A9_NASVI</name>
<dbReference type="EnsemblMetazoa" id="XM_016986070">
    <property type="protein sequence ID" value="XP_016841559"/>
    <property type="gene ID" value="LOC107981145"/>
</dbReference>